<dbReference type="Proteomes" id="UP000694844">
    <property type="component" value="Chromosome 4"/>
</dbReference>
<feature type="compositionally biased region" description="Polar residues" evidence="1">
    <location>
        <begin position="420"/>
        <end position="429"/>
    </location>
</feature>
<dbReference type="KEGG" id="cvn:111130965"/>
<reference evidence="3" key="1">
    <citation type="submission" date="2025-08" db="UniProtKB">
        <authorList>
            <consortium name="RefSeq"/>
        </authorList>
    </citation>
    <scope>IDENTIFICATION</scope>
    <source>
        <tissue evidence="3">Whole sample</tissue>
    </source>
</reference>
<dbReference type="RefSeq" id="XP_022333980.1">
    <property type="nucleotide sequence ID" value="XM_022478272.1"/>
</dbReference>
<feature type="region of interest" description="Disordered" evidence="1">
    <location>
        <begin position="217"/>
        <end position="243"/>
    </location>
</feature>
<sequence>MEGIHTKMEENHFRTWDELEEVPAVESTLHWYEGVKQAWPVVDLGLSSLEWGLSFLRDSLQVKRLAGSSVDASLADKIADWKEHYPIIQKRPSKIIKITRYRSVRFVKNKTRSALNNFFGKFLMFIMDLMLGLLEGTMQFLEPRCSTTSEKHVQTSPISAEFNKQSSERKSREMAWVEKITDEDQGIFEQFRRFLLFPLTVLICFLREIKHFIHGSKHHKGTSRGPIRKSTRSVKSKTMSPERLQEIHERRKVSPRKRLPSESFLGSLKNATLRLFGLSTSHVKQTDIRRFLTCSKHKSLNECSLLTCEKKKRKHPDLSDGSEDDLTNLDLDSYLSEDDPDYEPTDDDSTDVTIDSEEEVSEGELEVESSQDGAFKMLKDKSKPGSISDEKQILGDKTQDSKKTDNNKNEKAVMKESFEITETYSSVSKTAEKANPVPQTKPVEKSSKPAEKITDAPVVSLQPQRPLSEPSGPFQPQRPSVSNAPLQQMMSPHGNKSKHGKSGGGPKNVSSPIRHIKQHSCKTPENKENCDAASSKELSKHGGGKSVSFVKDTQEHGKPANSGGKESDVPVKN</sequence>
<evidence type="ECO:0000256" key="1">
    <source>
        <dbReference type="SAM" id="MobiDB-lite"/>
    </source>
</evidence>
<proteinExistence type="predicted"/>
<keyword evidence="2" id="KW-1185">Reference proteome</keyword>
<dbReference type="AlphaFoldDB" id="A0A8B8E168"/>
<name>A0A8B8E168_CRAVI</name>
<protein>
    <submittedName>
        <fullName evidence="3">Uncharacterized protein LOC111130965 isoform X1</fullName>
    </submittedName>
</protein>
<dbReference type="OrthoDB" id="6124434at2759"/>
<accession>A0A8B8E168</accession>
<feature type="region of interest" description="Disordered" evidence="1">
    <location>
        <begin position="312"/>
        <end position="573"/>
    </location>
</feature>
<feature type="compositionally biased region" description="Polar residues" evidence="1">
    <location>
        <begin position="477"/>
        <end position="490"/>
    </location>
</feature>
<feature type="compositionally biased region" description="Basic and acidic residues" evidence="1">
    <location>
        <begin position="377"/>
        <end position="418"/>
    </location>
</feature>
<organism evidence="2 3">
    <name type="scientific">Crassostrea virginica</name>
    <name type="common">Eastern oyster</name>
    <dbReference type="NCBI Taxonomy" id="6565"/>
    <lineage>
        <taxon>Eukaryota</taxon>
        <taxon>Metazoa</taxon>
        <taxon>Spiralia</taxon>
        <taxon>Lophotrochozoa</taxon>
        <taxon>Mollusca</taxon>
        <taxon>Bivalvia</taxon>
        <taxon>Autobranchia</taxon>
        <taxon>Pteriomorphia</taxon>
        <taxon>Ostreida</taxon>
        <taxon>Ostreoidea</taxon>
        <taxon>Ostreidae</taxon>
        <taxon>Crassostrea</taxon>
    </lineage>
</organism>
<feature type="compositionally biased region" description="Basic and acidic residues" evidence="1">
    <location>
        <begin position="442"/>
        <end position="454"/>
    </location>
</feature>
<evidence type="ECO:0000313" key="2">
    <source>
        <dbReference type="Proteomes" id="UP000694844"/>
    </source>
</evidence>
<feature type="compositionally biased region" description="Basic residues" evidence="1">
    <location>
        <begin position="217"/>
        <end position="235"/>
    </location>
</feature>
<dbReference type="GeneID" id="111130965"/>
<evidence type="ECO:0000313" key="3">
    <source>
        <dbReference type="RefSeq" id="XP_022333980.1"/>
    </source>
</evidence>
<feature type="compositionally biased region" description="Acidic residues" evidence="1">
    <location>
        <begin position="335"/>
        <end position="369"/>
    </location>
</feature>
<gene>
    <name evidence="3" type="primary">LOC111130965</name>
</gene>